<evidence type="ECO:0000259" key="2">
    <source>
        <dbReference type="Pfam" id="PF11427"/>
    </source>
</evidence>
<dbReference type="OMA" id="QRELPIN"/>
<organism evidence="5">
    <name type="scientific">Caenorhabditis brenneri</name>
    <name type="common">Nematode worm</name>
    <dbReference type="NCBI Taxonomy" id="135651"/>
    <lineage>
        <taxon>Eukaryota</taxon>
        <taxon>Metazoa</taxon>
        <taxon>Ecdysozoa</taxon>
        <taxon>Nematoda</taxon>
        <taxon>Chromadorea</taxon>
        <taxon>Rhabditida</taxon>
        <taxon>Rhabditina</taxon>
        <taxon>Rhabditomorpha</taxon>
        <taxon>Rhabditoidea</taxon>
        <taxon>Rhabditidae</taxon>
        <taxon>Peloderinae</taxon>
        <taxon>Caenorhabditis</taxon>
    </lineage>
</organism>
<dbReference type="HOGENOM" id="CLU_033666_10_1_1"/>
<evidence type="ECO:0000259" key="3">
    <source>
        <dbReference type="Pfam" id="PF21517"/>
    </source>
</evidence>
<feature type="domain" description="Tc3 transposase DNA binding" evidence="2">
    <location>
        <begin position="5"/>
        <end position="50"/>
    </location>
</feature>
<evidence type="ECO:0000313" key="5">
    <source>
        <dbReference type="Proteomes" id="UP000008068"/>
    </source>
</evidence>
<feature type="domain" description="Transposable element Tc3 transposase-like DNA-binding HTH" evidence="3">
    <location>
        <begin position="66"/>
        <end position="105"/>
    </location>
</feature>
<dbReference type="InterPro" id="IPR025898">
    <property type="entry name" value="Tc3_transposase_DNA-bd_dom"/>
</dbReference>
<evidence type="ECO:0000313" key="4">
    <source>
        <dbReference type="EMBL" id="EGT43937.1"/>
    </source>
</evidence>
<dbReference type="InterPro" id="IPR009057">
    <property type="entry name" value="Homeodomain-like_sf"/>
</dbReference>
<keyword evidence="5" id="KW-1185">Reference proteome</keyword>
<dbReference type="Gene3D" id="1.10.10.10">
    <property type="entry name" value="Winged helix-like DNA-binding domain superfamily/Winged helix DNA-binding domain"/>
    <property type="match status" value="1"/>
</dbReference>
<dbReference type="Proteomes" id="UP000008068">
    <property type="component" value="Unassembled WGS sequence"/>
</dbReference>
<dbReference type="STRING" id="135651.G0P3E2"/>
<dbReference type="OrthoDB" id="5823189at2759"/>
<dbReference type="GO" id="GO:0003677">
    <property type="term" value="F:DNA binding"/>
    <property type="evidence" value="ECO:0007669"/>
    <property type="project" value="InterPro"/>
</dbReference>
<comment type="subcellular location">
    <subcellularLocation>
        <location evidence="1">Nucleus</location>
    </subcellularLocation>
</comment>
<dbReference type="InterPro" id="IPR048703">
    <property type="entry name" value="Tnp_Tc3-like_HTH"/>
</dbReference>
<sequence>MGRAALLSHAEQAKVDVMRQMGTSLHEMARLIQKSRSAIRRYMNDPLNYGKKVKESKGRPRKMDSRTERNIIRTISNSPKSINDVRGELNLQVSKNTVRNVLQRSGVIVQQKMTKVPRMIGHHKTARLDFVKKNLTTKWDLVSVNRELIF</sequence>
<accession>G0P3E2</accession>
<dbReference type="Gene3D" id="1.10.10.60">
    <property type="entry name" value="Homeodomain-like"/>
    <property type="match status" value="1"/>
</dbReference>
<evidence type="ECO:0000256" key="1">
    <source>
        <dbReference type="ARBA" id="ARBA00004123"/>
    </source>
</evidence>
<dbReference type="GO" id="GO:0005634">
    <property type="term" value="C:nucleus"/>
    <property type="evidence" value="ECO:0007669"/>
    <property type="project" value="UniProtKB-SubCell"/>
</dbReference>
<dbReference type="InParanoid" id="G0P3E2"/>
<dbReference type="EMBL" id="GL380041">
    <property type="protein sequence ID" value="EGT43937.1"/>
    <property type="molecule type" value="Genomic_DNA"/>
</dbReference>
<dbReference type="SUPFAM" id="SSF46689">
    <property type="entry name" value="Homeodomain-like"/>
    <property type="match status" value="2"/>
</dbReference>
<protein>
    <recommendedName>
        <fullName evidence="6">Tc3 transposase DNA binding domain-containing protein</fullName>
    </recommendedName>
</protein>
<gene>
    <name evidence="4" type="ORF">CAEBREN_04762</name>
</gene>
<dbReference type="eggNOG" id="ENOG502SN3G">
    <property type="taxonomic scope" value="Eukaryota"/>
</dbReference>
<dbReference type="Pfam" id="PF21517">
    <property type="entry name" value="HTH_Tnp_Tc3_2_like"/>
    <property type="match status" value="1"/>
</dbReference>
<dbReference type="Pfam" id="PF11427">
    <property type="entry name" value="HTH_Tnp_Tc3_1"/>
    <property type="match status" value="1"/>
</dbReference>
<reference evidence="5" key="1">
    <citation type="submission" date="2011-07" db="EMBL/GenBank/DDBJ databases">
        <authorList>
            <consortium name="Caenorhabditis brenneri Sequencing and Analysis Consortium"/>
            <person name="Wilson R.K."/>
        </authorList>
    </citation>
    <scope>NUCLEOTIDE SEQUENCE [LARGE SCALE GENOMIC DNA]</scope>
    <source>
        <strain evidence="5">PB2801</strain>
    </source>
</reference>
<evidence type="ECO:0008006" key="6">
    <source>
        <dbReference type="Google" id="ProtNLM"/>
    </source>
</evidence>
<proteinExistence type="predicted"/>
<dbReference type="InterPro" id="IPR036388">
    <property type="entry name" value="WH-like_DNA-bd_sf"/>
</dbReference>
<name>G0P3E2_CAEBE</name>
<dbReference type="AlphaFoldDB" id="G0P3E2"/>